<dbReference type="InterPro" id="IPR038955">
    <property type="entry name" value="PriA/CPL1_fungi"/>
</dbReference>
<dbReference type="InParanoid" id="A0A401G512"/>
<sequence length="118" mass="12235">MRSFFSVIILAVLVLLSSPTTASPAPSGVARRSAPSAVPRHQARSPQPSGAARRSIPEQESLVNHLCPSSMTACPISSSSSLASIPTSLAEWLEDGFECVDFSADLVSCGGCSSLDTK</sequence>
<dbReference type="PANTHER" id="PTHR35192">
    <property type="entry name" value="PROTEIN, PUTATIVE-RELATED"/>
    <property type="match status" value="1"/>
</dbReference>
<protein>
    <submittedName>
        <fullName evidence="3">Uncharacterized protein</fullName>
    </submittedName>
</protein>
<dbReference type="PANTHER" id="PTHR35192:SF2">
    <property type="entry name" value="APPLE DOMAIN-CONTAINING PROTEIN"/>
    <property type="match status" value="1"/>
</dbReference>
<accession>A0A401G512</accession>
<keyword evidence="4" id="KW-1185">Reference proteome</keyword>
<evidence type="ECO:0000256" key="2">
    <source>
        <dbReference type="SAM" id="SignalP"/>
    </source>
</evidence>
<gene>
    <name evidence="3" type="ORF">SCP_0101310</name>
</gene>
<evidence type="ECO:0000313" key="4">
    <source>
        <dbReference type="Proteomes" id="UP000287166"/>
    </source>
</evidence>
<name>A0A401G512_9APHY</name>
<dbReference type="RefSeq" id="XP_027608171.1">
    <property type="nucleotide sequence ID" value="XM_027752370.1"/>
</dbReference>
<feature type="region of interest" description="Disordered" evidence="1">
    <location>
        <begin position="20"/>
        <end position="55"/>
    </location>
</feature>
<feature type="signal peptide" evidence="2">
    <location>
        <begin position="1"/>
        <end position="22"/>
    </location>
</feature>
<dbReference type="STRING" id="139825.A0A401G512"/>
<dbReference type="AlphaFoldDB" id="A0A401G512"/>
<dbReference type="GeneID" id="38774175"/>
<reference evidence="3 4" key="1">
    <citation type="journal article" date="2018" name="Sci. Rep.">
        <title>Genome sequence of the cauliflower mushroom Sparassis crispa (Hanabiratake) and its association with beneficial usage.</title>
        <authorList>
            <person name="Kiyama R."/>
            <person name="Furutani Y."/>
            <person name="Kawaguchi K."/>
            <person name="Nakanishi T."/>
        </authorList>
    </citation>
    <scope>NUCLEOTIDE SEQUENCE [LARGE SCALE GENOMIC DNA]</scope>
</reference>
<dbReference type="Proteomes" id="UP000287166">
    <property type="component" value="Unassembled WGS sequence"/>
</dbReference>
<keyword evidence="2" id="KW-0732">Signal</keyword>
<proteinExistence type="predicted"/>
<comment type="caution">
    <text evidence="3">The sequence shown here is derived from an EMBL/GenBank/DDBJ whole genome shotgun (WGS) entry which is preliminary data.</text>
</comment>
<dbReference type="EMBL" id="BFAD01000001">
    <property type="protein sequence ID" value="GBE77258.1"/>
    <property type="molecule type" value="Genomic_DNA"/>
</dbReference>
<dbReference type="OrthoDB" id="439917at2759"/>
<evidence type="ECO:0000313" key="3">
    <source>
        <dbReference type="EMBL" id="GBE77258.1"/>
    </source>
</evidence>
<organism evidence="3 4">
    <name type="scientific">Sparassis crispa</name>
    <dbReference type="NCBI Taxonomy" id="139825"/>
    <lineage>
        <taxon>Eukaryota</taxon>
        <taxon>Fungi</taxon>
        <taxon>Dikarya</taxon>
        <taxon>Basidiomycota</taxon>
        <taxon>Agaricomycotina</taxon>
        <taxon>Agaricomycetes</taxon>
        <taxon>Polyporales</taxon>
        <taxon>Sparassidaceae</taxon>
        <taxon>Sparassis</taxon>
    </lineage>
</organism>
<feature type="chain" id="PRO_5019569656" evidence="2">
    <location>
        <begin position="23"/>
        <end position="118"/>
    </location>
</feature>
<evidence type="ECO:0000256" key="1">
    <source>
        <dbReference type="SAM" id="MobiDB-lite"/>
    </source>
</evidence>